<accession>A0A6A8MG29</accession>
<reference evidence="6 7" key="1">
    <citation type="submission" date="2019-08" db="EMBL/GenBank/DDBJ databases">
        <title>In-depth cultivation of the pig gut microbiome towards novel bacterial diversity and tailored functional studies.</title>
        <authorList>
            <person name="Wylensek D."/>
            <person name="Hitch T.C.A."/>
            <person name="Clavel T."/>
        </authorList>
    </citation>
    <scope>NUCLEOTIDE SEQUENCE [LARGE SCALE GENOMIC DNA]</scope>
    <source>
        <strain evidence="6 7">Bifido-178-WT-2B</strain>
    </source>
</reference>
<evidence type="ECO:0000256" key="2">
    <source>
        <dbReference type="SAM" id="MobiDB-lite"/>
    </source>
</evidence>
<feature type="compositionally biased region" description="Low complexity" evidence="2">
    <location>
        <begin position="254"/>
        <end position="271"/>
    </location>
</feature>
<evidence type="ECO:0000256" key="1">
    <source>
        <dbReference type="SAM" id="Coils"/>
    </source>
</evidence>
<feature type="chain" id="PRO_5039260878" evidence="3">
    <location>
        <begin position="25"/>
        <end position="747"/>
    </location>
</feature>
<evidence type="ECO:0000313" key="7">
    <source>
        <dbReference type="Proteomes" id="UP000438120"/>
    </source>
</evidence>
<feature type="domain" description="Mub B2-like" evidence="5">
    <location>
        <begin position="101"/>
        <end position="190"/>
    </location>
</feature>
<dbReference type="Pfam" id="PF03217">
    <property type="entry name" value="SlpA"/>
    <property type="match status" value="1"/>
</dbReference>
<organism evidence="6 7">
    <name type="scientific">Lactobacillus porci</name>
    <dbReference type="NCBI Taxonomy" id="2012477"/>
    <lineage>
        <taxon>Bacteria</taxon>
        <taxon>Bacillati</taxon>
        <taxon>Bacillota</taxon>
        <taxon>Bacilli</taxon>
        <taxon>Lactobacillales</taxon>
        <taxon>Lactobacillaceae</taxon>
        <taxon>Lactobacillus</taxon>
    </lineage>
</organism>
<dbReference type="Proteomes" id="UP000438120">
    <property type="component" value="Unassembled WGS sequence"/>
</dbReference>
<dbReference type="Pfam" id="PF17966">
    <property type="entry name" value="Muc_B2"/>
    <property type="match status" value="1"/>
</dbReference>
<feature type="region of interest" description="Disordered" evidence="2">
    <location>
        <begin position="193"/>
        <end position="307"/>
    </location>
</feature>
<comment type="caution">
    <text evidence="6">The sequence shown here is derived from an EMBL/GenBank/DDBJ whole genome shotgun (WGS) entry which is preliminary data.</text>
</comment>
<keyword evidence="1" id="KW-0175">Coiled coil</keyword>
<dbReference type="Gene3D" id="2.60.40.4300">
    <property type="match status" value="1"/>
</dbReference>
<evidence type="ECO:0000259" key="4">
    <source>
        <dbReference type="Pfam" id="PF03217"/>
    </source>
</evidence>
<feature type="compositionally biased region" description="Polar residues" evidence="2">
    <location>
        <begin position="215"/>
        <end position="251"/>
    </location>
</feature>
<keyword evidence="7" id="KW-1185">Reference proteome</keyword>
<feature type="compositionally biased region" description="Polar residues" evidence="2">
    <location>
        <begin position="272"/>
        <end position="282"/>
    </location>
</feature>
<dbReference type="OrthoDB" id="2329088at2"/>
<feature type="coiled-coil region" evidence="1">
    <location>
        <begin position="682"/>
        <end position="733"/>
    </location>
</feature>
<feature type="coiled-coil region" evidence="1">
    <location>
        <begin position="424"/>
        <end position="454"/>
    </location>
</feature>
<sequence length="747" mass="80918">MDKKLKAISKVSVALLGTAGFVAAAPQVSVQAAAKYQVYVSKKAYVYTSKGKKTKKSYKKKAKLTVYGTKTIKGKKYYSLGKGRYIRTSDAKKAFVRYSYSTQTKKITRTIKLYQPKGEKKVIQKAYIKRSVKTDNKTKKKTYGKWSTSSWKKYTVAKVEGYTASRSSIGAVKVTYKLKNQTVKVTYKKNATAANNNPASDSKTTDVNDKGNFLAGNTNSASNSKNTGVSDKGNSSAGDTNSASNSKNTGASDKGNSSAGNTNSASNSKNTGVSDKGNSSTTKNNSPSVSKPNNSGSSSSFSNSSSSKNTISVKAANFNVKRNVSATDGSQNIDMFTLNSDSTFSKKKSAAAAELFEGSYYPIVYHVSATTTDKSGVNWYKIADPLDNNSSAWVKADGFTTTTIAAGSTRPTYDKQAKADYEKYKKLAEELGSLEAAQNDLNQKKAALDSANQAYTAAETSYNNKVSAAKASYDEASSAYEAAGYDFIMSKATANYYQDSKTGMANVAVLSGYVNGLDDSVKSFLSTSNLKKDVTLIKELNSFRASDNNFSNHNALGVDYDLMVYASIAGIISNSTLDHTYFMNNPENVDVSNAENLAWGYSDPLDGWYTEEKAIYDAHGSGITGHYTNCMGDYDYVGLVLDQNSKTSAADFNRNRDSSTQVTVDEFETALNSYVASYESPMNTAKSNYEQAQADKSEVNAAQENVNSSKKAYDEANAKVEKIKTVNQQVEKAYKAYKDSWKVPSEK</sequence>
<evidence type="ECO:0000259" key="5">
    <source>
        <dbReference type="Pfam" id="PF17966"/>
    </source>
</evidence>
<dbReference type="AlphaFoldDB" id="A0A6A8MG29"/>
<evidence type="ECO:0000256" key="3">
    <source>
        <dbReference type="SAM" id="SignalP"/>
    </source>
</evidence>
<protein>
    <submittedName>
        <fullName evidence="6">Uncharacterized protein</fullName>
    </submittedName>
</protein>
<feature type="compositionally biased region" description="Low complexity" evidence="2">
    <location>
        <begin position="283"/>
        <end position="307"/>
    </location>
</feature>
<dbReference type="InterPro" id="IPR041495">
    <property type="entry name" value="Mub_B2"/>
</dbReference>
<name>A0A6A8MG29_9LACO</name>
<dbReference type="InterPro" id="IPR024968">
    <property type="entry name" value="SlpA_C_lactobacillus"/>
</dbReference>
<keyword evidence="3" id="KW-0732">Signal</keyword>
<dbReference type="EMBL" id="VUMX01000033">
    <property type="protein sequence ID" value="MST87767.1"/>
    <property type="molecule type" value="Genomic_DNA"/>
</dbReference>
<feature type="signal peptide" evidence="3">
    <location>
        <begin position="1"/>
        <end position="24"/>
    </location>
</feature>
<evidence type="ECO:0000313" key="6">
    <source>
        <dbReference type="EMBL" id="MST87767.1"/>
    </source>
</evidence>
<dbReference type="RefSeq" id="WP_154549380.1">
    <property type="nucleotide sequence ID" value="NZ_VUMX01000033.1"/>
</dbReference>
<gene>
    <name evidence="6" type="ORF">FYJ62_09140</name>
</gene>
<proteinExistence type="predicted"/>
<feature type="domain" description="S-layer protein C-terminal" evidence="4">
    <location>
        <begin position="33"/>
        <end position="89"/>
    </location>
</feature>